<comment type="caution">
    <text evidence="9">The sequence shown here is derived from an EMBL/GenBank/DDBJ whole genome shotgun (WGS) entry which is preliminary data.</text>
</comment>
<dbReference type="Pfam" id="PF17850">
    <property type="entry name" value="CysA_C_terminal"/>
    <property type="match status" value="1"/>
</dbReference>
<reference evidence="9 10" key="1">
    <citation type="submission" date="2018-05" db="EMBL/GenBank/DDBJ databases">
        <title>Genomic Encyclopedia of Type Strains, Phase IV (KMG-IV): sequencing the most valuable type-strain genomes for metagenomic binning, comparative biology and taxonomic classification.</title>
        <authorList>
            <person name="Goeker M."/>
        </authorList>
    </citation>
    <scope>NUCLEOTIDE SEQUENCE [LARGE SCALE GENOMIC DNA]</scope>
    <source>
        <strain evidence="9 10">DSM 22999</strain>
    </source>
</reference>
<dbReference type="InterPro" id="IPR005666">
    <property type="entry name" value="Sulph_transpt1"/>
</dbReference>
<sequence>MSIKIENLEKHFGAFHALKNINLQFSRNQLTALLGPSGCGKTTLLRTIAGLEFADSGKIFFEQQDVTHLSAKERGVGFVFQHYALFQNMTVFDNVAFGLQVKPRKTRPTKQEISEKVTALLRLVKLEHLAQSYPNQLSGGQRQRIALARSLAVQPKVLLLDEPFGALDAQVRKELRRWLRDLHQELNVTSIFVTHDQDEALDVSDRIVVMNKGQIEQIDEPNQIYHAPQTPFVTQFVGDVNVFHGHIDQGKLVVGEFAHNINAHTNVANPVENQSATAYIRPYELTISRLAENALATGKITHINAIGFIVRIEIESNQSEQPIEVILTKSAYNEAQYHVNEQVYLVPDKLNLFQQMNI</sequence>
<dbReference type="InterPro" id="IPR050093">
    <property type="entry name" value="ABC_SmlMolc_Importer"/>
</dbReference>
<dbReference type="Pfam" id="PF12857">
    <property type="entry name" value="TOBE_3"/>
    <property type="match status" value="1"/>
</dbReference>
<keyword evidence="7" id="KW-0472">Membrane</keyword>
<dbReference type="OrthoDB" id="9802264at2"/>
<dbReference type="InterPro" id="IPR003439">
    <property type="entry name" value="ABC_transporter-like_ATP-bd"/>
</dbReference>
<dbReference type="GO" id="GO:0043190">
    <property type="term" value="C:ATP-binding cassette (ABC) transporter complex"/>
    <property type="evidence" value="ECO:0007669"/>
    <property type="project" value="InterPro"/>
</dbReference>
<keyword evidence="1" id="KW-0813">Transport</keyword>
<dbReference type="Proteomes" id="UP000245909">
    <property type="component" value="Unassembled WGS sequence"/>
</dbReference>
<dbReference type="GO" id="GO:0005524">
    <property type="term" value="F:ATP binding"/>
    <property type="evidence" value="ECO:0007669"/>
    <property type="project" value="UniProtKB-KW"/>
</dbReference>
<evidence type="ECO:0000256" key="1">
    <source>
        <dbReference type="ARBA" id="ARBA00022448"/>
    </source>
</evidence>
<organism evidence="9 10">
    <name type="scientific">Alitibacter langaaensis DSM 22999</name>
    <dbReference type="NCBI Taxonomy" id="1122935"/>
    <lineage>
        <taxon>Bacteria</taxon>
        <taxon>Pseudomonadati</taxon>
        <taxon>Pseudomonadota</taxon>
        <taxon>Gammaproteobacteria</taxon>
        <taxon>Pasteurellales</taxon>
        <taxon>Pasteurellaceae</taxon>
        <taxon>Alitibacter</taxon>
    </lineage>
</organism>
<gene>
    <name evidence="9" type="ORF">C8D76_11145</name>
</gene>
<keyword evidence="10" id="KW-1185">Reference proteome</keyword>
<dbReference type="InterPro" id="IPR008995">
    <property type="entry name" value="Mo/tungstate-bd_C_term_dom"/>
</dbReference>
<evidence type="ECO:0000313" key="10">
    <source>
        <dbReference type="Proteomes" id="UP000245909"/>
    </source>
</evidence>
<dbReference type="CDD" id="cd03296">
    <property type="entry name" value="ABC_CysA_sulfate_importer"/>
    <property type="match status" value="1"/>
</dbReference>
<dbReference type="Gene3D" id="3.40.50.300">
    <property type="entry name" value="P-loop containing nucleotide triphosphate hydrolases"/>
    <property type="match status" value="1"/>
</dbReference>
<evidence type="ECO:0000256" key="4">
    <source>
        <dbReference type="ARBA" id="ARBA00022840"/>
    </source>
</evidence>
<dbReference type="SMART" id="SM00382">
    <property type="entry name" value="AAA"/>
    <property type="match status" value="1"/>
</dbReference>
<proteinExistence type="predicted"/>
<dbReference type="PANTHER" id="PTHR42781:SF4">
    <property type="entry name" value="SPERMIDINE_PUTRESCINE IMPORT ATP-BINDING PROTEIN POTA"/>
    <property type="match status" value="1"/>
</dbReference>
<dbReference type="FunFam" id="3.40.50.300:FF:000227">
    <property type="entry name" value="Sulfate/thiosulfate import ATP-binding protein CysA"/>
    <property type="match status" value="1"/>
</dbReference>
<dbReference type="PANTHER" id="PTHR42781">
    <property type="entry name" value="SPERMIDINE/PUTRESCINE IMPORT ATP-BINDING PROTEIN POTA"/>
    <property type="match status" value="1"/>
</dbReference>
<evidence type="ECO:0000256" key="5">
    <source>
        <dbReference type="ARBA" id="ARBA00022967"/>
    </source>
</evidence>
<dbReference type="Pfam" id="PF00005">
    <property type="entry name" value="ABC_tran"/>
    <property type="match status" value="1"/>
</dbReference>
<dbReference type="NCBIfam" id="TIGR00968">
    <property type="entry name" value="3a0106s01"/>
    <property type="match status" value="1"/>
</dbReference>
<evidence type="ECO:0000313" key="9">
    <source>
        <dbReference type="EMBL" id="PVX32731.1"/>
    </source>
</evidence>
<dbReference type="AlphaFoldDB" id="A0A2U0SN08"/>
<dbReference type="InterPro" id="IPR003593">
    <property type="entry name" value="AAA+_ATPase"/>
</dbReference>
<dbReference type="InterPro" id="IPR024765">
    <property type="entry name" value="TOBE-like"/>
</dbReference>
<keyword evidence="5" id="KW-1278">Translocase</keyword>
<evidence type="ECO:0000256" key="6">
    <source>
        <dbReference type="ARBA" id="ARBA00023032"/>
    </source>
</evidence>
<dbReference type="SUPFAM" id="SSF50331">
    <property type="entry name" value="MOP-like"/>
    <property type="match status" value="1"/>
</dbReference>
<evidence type="ECO:0000256" key="3">
    <source>
        <dbReference type="ARBA" id="ARBA00022741"/>
    </source>
</evidence>
<feature type="domain" description="ABC transporter" evidence="8">
    <location>
        <begin position="3"/>
        <end position="237"/>
    </location>
</feature>
<dbReference type="InterPro" id="IPR027417">
    <property type="entry name" value="P-loop_NTPase"/>
</dbReference>
<dbReference type="GO" id="GO:0016887">
    <property type="term" value="F:ATP hydrolysis activity"/>
    <property type="evidence" value="ECO:0007669"/>
    <property type="project" value="InterPro"/>
</dbReference>
<dbReference type="PROSITE" id="PS50893">
    <property type="entry name" value="ABC_TRANSPORTER_2"/>
    <property type="match status" value="1"/>
</dbReference>
<dbReference type="RefSeq" id="WP_116632184.1">
    <property type="nucleotide sequence ID" value="NZ_QENU01000011.1"/>
</dbReference>
<accession>A0A2U0SN08</accession>
<keyword evidence="2" id="KW-1003">Cell membrane</keyword>
<dbReference type="PROSITE" id="PS00211">
    <property type="entry name" value="ABC_TRANSPORTER_1"/>
    <property type="match status" value="1"/>
</dbReference>
<keyword evidence="6" id="KW-0764">Sulfate transport</keyword>
<keyword evidence="4 9" id="KW-0067">ATP-binding</keyword>
<dbReference type="GO" id="GO:0015419">
    <property type="term" value="F:ABC-type sulfate transporter activity"/>
    <property type="evidence" value="ECO:0007669"/>
    <property type="project" value="InterPro"/>
</dbReference>
<evidence type="ECO:0000256" key="2">
    <source>
        <dbReference type="ARBA" id="ARBA00022475"/>
    </source>
</evidence>
<name>A0A2U0SN08_9PAST</name>
<dbReference type="InterPro" id="IPR017871">
    <property type="entry name" value="ABC_transporter-like_CS"/>
</dbReference>
<evidence type="ECO:0000259" key="8">
    <source>
        <dbReference type="PROSITE" id="PS50893"/>
    </source>
</evidence>
<dbReference type="SUPFAM" id="SSF52540">
    <property type="entry name" value="P-loop containing nucleoside triphosphate hydrolases"/>
    <property type="match status" value="1"/>
</dbReference>
<evidence type="ECO:0000256" key="7">
    <source>
        <dbReference type="ARBA" id="ARBA00023136"/>
    </source>
</evidence>
<dbReference type="EMBL" id="QENU01000011">
    <property type="protein sequence ID" value="PVX32731.1"/>
    <property type="molecule type" value="Genomic_DNA"/>
</dbReference>
<dbReference type="InterPro" id="IPR041193">
    <property type="entry name" value="CysA_C"/>
</dbReference>
<protein>
    <submittedName>
        <fullName evidence="9">Sulfate transport system ATP-binding protein</fullName>
    </submittedName>
</protein>
<keyword evidence="3" id="KW-0547">Nucleotide-binding</keyword>